<accession>A0ABU1RXT6</accession>
<sequence>MIEFACLYEAFAKWGELNFLLTINYHDGCLVEIDC</sequence>
<reference evidence="1 2" key="1">
    <citation type="submission" date="2023-07" db="EMBL/GenBank/DDBJ databases">
        <title>Sorghum-associated microbial communities from plants grown in Nebraska, USA.</title>
        <authorList>
            <person name="Schachtman D."/>
        </authorList>
    </citation>
    <scope>NUCLEOTIDE SEQUENCE [LARGE SCALE GENOMIC DNA]</scope>
    <source>
        <strain evidence="1 2">BE124</strain>
    </source>
</reference>
<evidence type="ECO:0000313" key="2">
    <source>
        <dbReference type="Proteomes" id="UP001261871"/>
    </source>
</evidence>
<evidence type="ECO:0000313" key="1">
    <source>
        <dbReference type="EMBL" id="MDR6843571.1"/>
    </source>
</evidence>
<gene>
    <name evidence="1" type="ORF">J2W95_000251</name>
</gene>
<keyword evidence="2" id="KW-1185">Reference proteome</keyword>
<proteinExistence type="predicted"/>
<dbReference type="EMBL" id="JAVDTX010000001">
    <property type="protein sequence ID" value="MDR6843571.1"/>
    <property type="molecule type" value="Genomic_DNA"/>
</dbReference>
<name>A0ABU1RXT6_9FLAO</name>
<dbReference type="Proteomes" id="UP001261871">
    <property type="component" value="Unassembled WGS sequence"/>
</dbReference>
<comment type="caution">
    <text evidence="1">The sequence shown here is derived from an EMBL/GenBank/DDBJ whole genome shotgun (WGS) entry which is preliminary data.</text>
</comment>
<organism evidence="1 2">
    <name type="scientific">Flavobacterium granuli</name>
    <dbReference type="NCBI Taxonomy" id="280093"/>
    <lineage>
        <taxon>Bacteria</taxon>
        <taxon>Pseudomonadati</taxon>
        <taxon>Bacteroidota</taxon>
        <taxon>Flavobacteriia</taxon>
        <taxon>Flavobacteriales</taxon>
        <taxon>Flavobacteriaceae</taxon>
        <taxon>Flavobacterium</taxon>
    </lineage>
</organism>
<protein>
    <submittedName>
        <fullName evidence="1">Uncharacterized protein</fullName>
    </submittedName>
</protein>